<organism evidence="2 3">
    <name type="scientific">Alteribacter lacisalsi</name>
    <dbReference type="NCBI Taxonomy" id="2045244"/>
    <lineage>
        <taxon>Bacteria</taxon>
        <taxon>Bacillati</taxon>
        <taxon>Bacillota</taxon>
        <taxon>Bacilli</taxon>
        <taxon>Bacillales</taxon>
        <taxon>Bacillaceae</taxon>
        <taxon>Alteribacter</taxon>
    </lineage>
</organism>
<accession>A0A2W0HJA1</accession>
<dbReference type="Proteomes" id="UP000248066">
    <property type="component" value="Unassembled WGS sequence"/>
</dbReference>
<evidence type="ECO:0000313" key="3">
    <source>
        <dbReference type="Proteomes" id="UP000248066"/>
    </source>
</evidence>
<keyword evidence="3" id="KW-1185">Reference proteome</keyword>
<keyword evidence="1" id="KW-1133">Transmembrane helix</keyword>
<feature type="transmembrane region" description="Helical" evidence="1">
    <location>
        <begin position="60"/>
        <end position="79"/>
    </location>
</feature>
<comment type="caution">
    <text evidence="2">The sequence shown here is derived from an EMBL/GenBank/DDBJ whole genome shotgun (WGS) entry which is preliminary data.</text>
</comment>
<keyword evidence="1" id="KW-0812">Transmembrane</keyword>
<dbReference type="EMBL" id="PDOF01000001">
    <property type="protein sequence ID" value="PYZ97585.1"/>
    <property type="molecule type" value="Genomic_DNA"/>
</dbReference>
<gene>
    <name evidence="2" type="ORF">CR205_03040</name>
</gene>
<evidence type="ECO:0000313" key="2">
    <source>
        <dbReference type="EMBL" id="PYZ97585.1"/>
    </source>
</evidence>
<dbReference type="AlphaFoldDB" id="A0A2W0HJA1"/>
<keyword evidence="1" id="KW-0472">Membrane</keyword>
<proteinExistence type="predicted"/>
<reference evidence="2 3" key="1">
    <citation type="submission" date="2017-10" db="EMBL/GenBank/DDBJ databases">
        <title>Bacillus sp. nov., a halophilic bacterium isolated from a Yangshapao Lake.</title>
        <authorList>
            <person name="Wang H."/>
        </authorList>
    </citation>
    <scope>NUCLEOTIDE SEQUENCE [LARGE SCALE GENOMIC DNA]</scope>
    <source>
        <strain evidence="2 3">YSP-3</strain>
    </source>
</reference>
<sequence length="84" mass="9508">MEVILLLVIAVMLVVLAVKAGKKLRGKLGLTIDEFWLMIVTPIVVVYTVVLAIEGASMMRWIFVLSIYLLIVMTVVRVYRNRMA</sequence>
<protein>
    <submittedName>
        <fullName evidence="2">Uncharacterized protein</fullName>
    </submittedName>
</protein>
<feature type="transmembrane region" description="Helical" evidence="1">
    <location>
        <begin position="35"/>
        <end position="53"/>
    </location>
</feature>
<name>A0A2W0HJA1_9BACI</name>
<dbReference type="RefSeq" id="WP_110516808.1">
    <property type="nucleotide sequence ID" value="NZ_PDOF01000001.1"/>
</dbReference>
<evidence type="ECO:0000256" key="1">
    <source>
        <dbReference type="SAM" id="Phobius"/>
    </source>
</evidence>
<dbReference type="OrthoDB" id="9967617at2"/>